<proteinExistence type="predicted"/>
<comment type="caution">
    <text evidence="2">The sequence shown here is derived from an EMBL/GenBank/DDBJ whole genome shotgun (WGS) entry which is preliminary data.</text>
</comment>
<keyword evidence="2" id="KW-0238">DNA-binding</keyword>
<organism evidence="2 3">
    <name type="scientific">Rhizobium laguerreae</name>
    <dbReference type="NCBI Taxonomy" id="1076926"/>
    <lineage>
        <taxon>Bacteria</taxon>
        <taxon>Pseudomonadati</taxon>
        <taxon>Pseudomonadota</taxon>
        <taxon>Alphaproteobacteria</taxon>
        <taxon>Hyphomicrobiales</taxon>
        <taxon>Rhizobiaceae</taxon>
        <taxon>Rhizobium/Agrobacterium group</taxon>
        <taxon>Rhizobium</taxon>
    </lineage>
</organism>
<dbReference type="SUPFAM" id="SSF47413">
    <property type="entry name" value="lambda repressor-like DNA-binding domains"/>
    <property type="match status" value="1"/>
</dbReference>
<feature type="domain" description="HTH cro/C1-type" evidence="1">
    <location>
        <begin position="58"/>
        <end position="112"/>
    </location>
</feature>
<dbReference type="Proteomes" id="UP000542811">
    <property type="component" value="Unassembled WGS sequence"/>
</dbReference>
<sequence>MRQYPLPPEGNVPSCWIAHIFRQGRRSMSRVKDDPSGNAVDVSTLKALSFQERLAIGLRRLKAERGLSNKDLAEQLGVSEAYMSQVTRAMRDVKLSTLDKMQREWNVIIEDLLRVTEDDLSRIEALKARRGKKKAPETTS</sequence>
<accession>A0ABR6GHC6</accession>
<keyword evidence="3" id="KW-1185">Reference proteome</keyword>
<gene>
    <name evidence="2" type="ORF">FHS25_006217</name>
</gene>
<dbReference type="EMBL" id="JACHXX010000012">
    <property type="protein sequence ID" value="MBB3165705.1"/>
    <property type="molecule type" value="Genomic_DNA"/>
</dbReference>
<dbReference type="CDD" id="cd00093">
    <property type="entry name" value="HTH_XRE"/>
    <property type="match status" value="1"/>
</dbReference>
<dbReference type="PROSITE" id="PS50943">
    <property type="entry name" value="HTH_CROC1"/>
    <property type="match status" value="1"/>
</dbReference>
<dbReference type="GO" id="GO:0003677">
    <property type="term" value="F:DNA binding"/>
    <property type="evidence" value="ECO:0007669"/>
    <property type="project" value="UniProtKB-KW"/>
</dbReference>
<dbReference type="RefSeq" id="WP_245310459.1">
    <property type="nucleotide sequence ID" value="NZ_JACHXX010000012.1"/>
</dbReference>
<protein>
    <submittedName>
        <fullName evidence="2">DNA-binding Xre family transcriptional regulator</fullName>
    </submittedName>
</protein>
<evidence type="ECO:0000259" key="1">
    <source>
        <dbReference type="PROSITE" id="PS50943"/>
    </source>
</evidence>
<name>A0ABR6GHC6_9HYPH</name>
<dbReference type="Gene3D" id="1.10.260.40">
    <property type="entry name" value="lambda repressor-like DNA-binding domains"/>
    <property type="match status" value="1"/>
</dbReference>
<dbReference type="InterPro" id="IPR010982">
    <property type="entry name" value="Lambda_DNA-bd_dom_sf"/>
</dbReference>
<dbReference type="SMART" id="SM00530">
    <property type="entry name" value="HTH_XRE"/>
    <property type="match status" value="1"/>
</dbReference>
<dbReference type="InterPro" id="IPR001387">
    <property type="entry name" value="Cro/C1-type_HTH"/>
</dbReference>
<evidence type="ECO:0000313" key="3">
    <source>
        <dbReference type="Proteomes" id="UP000542811"/>
    </source>
</evidence>
<reference evidence="2 3" key="1">
    <citation type="submission" date="2020-08" db="EMBL/GenBank/DDBJ databases">
        <title>Genomic Encyclopedia of Type Strains, Phase III (KMG-III): the genomes of soil and plant-associated and newly described type strains.</title>
        <authorList>
            <person name="Whitman W."/>
        </authorList>
    </citation>
    <scope>NUCLEOTIDE SEQUENCE [LARGE SCALE GENOMIC DNA]</scope>
    <source>
        <strain evidence="2 3">CECT 8280</strain>
    </source>
</reference>
<dbReference type="Pfam" id="PF13443">
    <property type="entry name" value="HTH_26"/>
    <property type="match status" value="1"/>
</dbReference>
<evidence type="ECO:0000313" key="2">
    <source>
        <dbReference type="EMBL" id="MBB3165705.1"/>
    </source>
</evidence>